<feature type="region of interest" description="Disordered" evidence="1">
    <location>
        <begin position="62"/>
        <end position="100"/>
    </location>
</feature>
<dbReference type="RefSeq" id="WP_035411869.1">
    <property type="nucleotide sequence ID" value="NZ_CP147407.1"/>
</dbReference>
<evidence type="ECO:0000313" key="4">
    <source>
        <dbReference type="Proteomes" id="UP001377337"/>
    </source>
</evidence>
<keyword evidence="2" id="KW-0472">Membrane</keyword>
<dbReference type="Proteomes" id="UP001377337">
    <property type="component" value="Chromosome"/>
</dbReference>
<evidence type="ECO:0000313" key="3">
    <source>
        <dbReference type="EMBL" id="WXB98789.1"/>
    </source>
</evidence>
<gene>
    <name evidence="3" type="ORF">WCV65_10030</name>
</gene>
<dbReference type="InterPro" id="IPR046118">
    <property type="entry name" value="DUF6115"/>
</dbReference>
<organism evidence="3 4">
    <name type="scientific">Metabacillus sediminis</name>
    <dbReference type="NCBI Taxonomy" id="3117746"/>
    <lineage>
        <taxon>Bacteria</taxon>
        <taxon>Bacillati</taxon>
        <taxon>Bacillota</taxon>
        <taxon>Bacilli</taxon>
        <taxon>Bacillales</taxon>
        <taxon>Bacillaceae</taxon>
        <taxon>Metabacillus</taxon>
    </lineage>
</organism>
<protein>
    <recommendedName>
        <fullName evidence="5">Swarming motility protein SwrB</fullName>
    </recommendedName>
</protein>
<proteinExistence type="predicted"/>
<feature type="compositionally biased region" description="Basic and acidic residues" evidence="1">
    <location>
        <begin position="79"/>
        <end position="100"/>
    </location>
</feature>
<name>A0ABZ2NN19_9BACI</name>
<keyword evidence="4" id="KW-1185">Reference proteome</keyword>
<keyword evidence="2" id="KW-1133">Transmembrane helix</keyword>
<dbReference type="EMBL" id="CP147407">
    <property type="protein sequence ID" value="WXB98789.1"/>
    <property type="molecule type" value="Genomic_DNA"/>
</dbReference>
<reference evidence="3 4" key="1">
    <citation type="submission" date="2024-02" db="EMBL/GenBank/DDBJ databases">
        <title>Seven novel Bacillus-like species.</title>
        <authorList>
            <person name="Liu G."/>
        </authorList>
    </citation>
    <scope>NUCLEOTIDE SEQUENCE [LARGE SCALE GENOMIC DNA]</scope>
    <source>
        <strain evidence="3 4">FJAT-52054</strain>
    </source>
</reference>
<evidence type="ECO:0000256" key="2">
    <source>
        <dbReference type="SAM" id="Phobius"/>
    </source>
</evidence>
<keyword evidence="2" id="KW-0812">Transmembrane</keyword>
<sequence>MNGILTFTSILLHIISFYLILLLFTKISSLKQTKNEQESILEETEQLLAAFMLEQKEEHDRFLKELDRTSAPGKTGTITEKKEEPDQKKHDRKEPDPVELLPEHLKHAEVMEDSIEWTSPALKNADEVVTLHEKGYSIEEIAKKTNKGKTEVELLLKFRQN</sequence>
<feature type="transmembrane region" description="Helical" evidence="2">
    <location>
        <begin position="6"/>
        <end position="24"/>
    </location>
</feature>
<dbReference type="Pfam" id="PF19610">
    <property type="entry name" value="DUF6115"/>
    <property type="match status" value="1"/>
</dbReference>
<evidence type="ECO:0008006" key="5">
    <source>
        <dbReference type="Google" id="ProtNLM"/>
    </source>
</evidence>
<evidence type="ECO:0000256" key="1">
    <source>
        <dbReference type="SAM" id="MobiDB-lite"/>
    </source>
</evidence>
<accession>A0ABZ2NN19</accession>